<keyword evidence="5" id="KW-0833">Ubl conjugation pathway</keyword>
<evidence type="ECO:0000256" key="6">
    <source>
        <dbReference type="ARBA" id="ARBA00033208"/>
    </source>
</evidence>
<dbReference type="OrthoDB" id="10263628at2759"/>
<dbReference type="PANTHER" id="PTHR12473:SF8">
    <property type="entry name" value="UBIQUITIN CARBOXYL-TERMINAL HYDROLASE MINDY-4-RELATED"/>
    <property type="match status" value="1"/>
</dbReference>
<dbReference type="OMA" id="INYSESM"/>
<comment type="caution">
    <text evidence="8">The sequence shown here is derived from an EMBL/GenBank/DDBJ whole genome shotgun (WGS) entry which is preliminary data.</text>
</comment>
<accession>Q5CU97</accession>
<evidence type="ECO:0000313" key="8">
    <source>
        <dbReference type="EMBL" id="EAK89249.1"/>
    </source>
</evidence>
<dbReference type="GeneID" id="3373934"/>
<dbReference type="Proteomes" id="UP000006726">
    <property type="component" value="Chromosome 3"/>
</dbReference>
<dbReference type="FunCoup" id="Q5CU97">
    <property type="interactions" value="1"/>
</dbReference>
<reference evidence="8 9" key="1">
    <citation type="journal article" date="2004" name="Science">
        <title>Complete genome sequence of the apicomplexan, Cryptosporidium parvum.</title>
        <authorList>
            <person name="Abrahamsen M.S."/>
            <person name="Templeton T.J."/>
            <person name="Enomoto S."/>
            <person name="Abrahante J.E."/>
            <person name="Zhu G."/>
            <person name="Lancto C.A."/>
            <person name="Deng M."/>
            <person name="Liu C."/>
            <person name="Widmer G."/>
            <person name="Tzipori S."/>
            <person name="Buck G.A."/>
            <person name="Xu P."/>
            <person name="Bankier A.T."/>
            <person name="Dear P.H."/>
            <person name="Konfortov B.A."/>
            <person name="Spriggs H.F."/>
            <person name="Iyer L."/>
            <person name="Anantharaman V."/>
            <person name="Aravind L."/>
            <person name="Kapur V."/>
        </authorList>
    </citation>
    <scope>NUCLEOTIDE SEQUENCE [LARGE SCALE GENOMIC DNA]</scope>
    <source>
        <strain evidence="9">Iowa II</strain>
    </source>
</reference>
<dbReference type="InterPro" id="IPR011992">
    <property type="entry name" value="EF-hand-dom_pair"/>
</dbReference>
<dbReference type="RefSeq" id="XP_626917.1">
    <property type="nucleotide sequence ID" value="XM_626917.1"/>
</dbReference>
<organism evidence="8 9">
    <name type="scientific">Cryptosporidium parvum (strain Iowa II)</name>
    <dbReference type="NCBI Taxonomy" id="353152"/>
    <lineage>
        <taxon>Eukaryota</taxon>
        <taxon>Sar</taxon>
        <taxon>Alveolata</taxon>
        <taxon>Apicomplexa</taxon>
        <taxon>Conoidasida</taxon>
        <taxon>Coccidia</taxon>
        <taxon>Eucoccidiorida</taxon>
        <taxon>Eimeriorina</taxon>
        <taxon>Cryptosporidiidae</taxon>
        <taxon>Cryptosporidium</taxon>
    </lineage>
</organism>
<evidence type="ECO:0000313" key="9">
    <source>
        <dbReference type="Proteomes" id="UP000006726"/>
    </source>
</evidence>
<dbReference type="AlphaFoldDB" id="Q5CU97"/>
<dbReference type="PANTHER" id="PTHR12473">
    <property type="entry name" value="UBIQUITIN CARBOXYL-TERMINAL HYDROLASE MINDY-4-RELATED"/>
    <property type="match status" value="1"/>
</dbReference>
<feature type="non-terminal residue" evidence="8">
    <location>
        <position position="1"/>
    </location>
</feature>
<evidence type="ECO:0000256" key="2">
    <source>
        <dbReference type="ARBA" id="ARBA00002107"/>
    </source>
</evidence>
<comment type="similarity">
    <text evidence="3">Belongs to the MINDY deubiquitinase family. FAM188 subfamily.</text>
</comment>
<evidence type="ECO:0000256" key="4">
    <source>
        <dbReference type="ARBA" id="ARBA00012759"/>
    </source>
</evidence>
<dbReference type="EC" id="3.4.19.12" evidence="4"/>
<dbReference type="Pfam" id="PF13898">
    <property type="entry name" value="MINDY-3_4_CD"/>
    <property type="match status" value="1"/>
</dbReference>
<name>Q5CU97_CRYPI</name>
<dbReference type="InterPro" id="IPR002048">
    <property type="entry name" value="EF_hand_dom"/>
</dbReference>
<dbReference type="SUPFAM" id="SSF47473">
    <property type="entry name" value="EF-hand"/>
    <property type="match status" value="1"/>
</dbReference>
<keyword evidence="9" id="KW-1185">Reference proteome</keyword>
<dbReference type="InParanoid" id="Q5CU97"/>
<dbReference type="PROSITE" id="PS50330">
    <property type="entry name" value="UIM"/>
    <property type="match status" value="1"/>
</dbReference>
<dbReference type="PROSITE" id="PS50222">
    <property type="entry name" value="EF_HAND_2"/>
    <property type="match status" value="1"/>
</dbReference>
<dbReference type="GO" id="GO:0071108">
    <property type="term" value="P:protein K48-linked deubiquitination"/>
    <property type="evidence" value="ECO:0007669"/>
    <property type="project" value="InterPro"/>
</dbReference>
<feature type="domain" description="EF-hand" evidence="7">
    <location>
        <begin position="493"/>
        <end position="528"/>
    </location>
</feature>
<dbReference type="GO" id="GO:1990380">
    <property type="term" value="F:K48-linked deubiquitinase activity"/>
    <property type="evidence" value="ECO:0007669"/>
    <property type="project" value="InterPro"/>
</dbReference>
<dbReference type="GO" id="GO:0004843">
    <property type="term" value="F:cysteine-type deubiquitinase activity"/>
    <property type="evidence" value="ECO:0007669"/>
    <property type="project" value="UniProtKB-EC"/>
</dbReference>
<protein>
    <recommendedName>
        <fullName evidence="4">ubiquitinyl hydrolase 1</fullName>
        <ecNumber evidence="4">3.4.19.12</ecNumber>
    </recommendedName>
    <alternativeName>
        <fullName evidence="6">Deubiquitinating enzyme MINDY-3</fullName>
    </alternativeName>
</protein>
<comment type="catalytic activity">
    <reaction evidence="1">
        <text>Thiol-dependent hydrolysis of ester, thioester, amide, peptide and isopeptide bonds formed by the C-terminal Gly of ubiquitin (a 76-residue protein attached to proteins as an intracellular targeting signal).</text>
        <dbReference type="EC" id="3.4.19.12"/>
    </reaction>
</comment>
<dbReference type="GO" id="GO:0005509">
    <property type="term" value="F:calcium ion binding"/>
    <property type="evidence" value="ECO:0007669"/>
    <property type="project" value="InterPro"/>
</dbReference>
<evidence type="ECO:0000259" key="7">
    <source>
        <dbReference type="PROSITE" id="PS50222"/>
    </source>
</evidence>
<evidence type="ECO:0000256" key="1">
    <source>
        <dbReference type="ARBA" id="ARBA00000707"/>
    </source>
</evidence>
<sequence>FLNTRMNSFGAINGQGEDDDDLELQRALSESLREFNNTNNILKNNGIQTLDENKKQSKDNNDIEFINNSVTFDDLINYSESMQNELVNILNLNNNNCNNCKKKNDIDSLTQIITGKKVIIDNKLHEHFNETYDPYKDKELKPLPIDNVNEIIEIIFGINGNLLAQDEDIKRWIYHSIEFTCNSIPKIEDDNKTDFFKENRSIFTFKENFKSMNYCLIQQGGGPCGVLASLNGFIISQLIFNPLRLKMIKEKYQEDLVEYLNSISEEDCWEALIQSICMIFFQSSPESKYRVIQYKPYEKMETLQQNRHFDLISNCLIGNGNNLYYYVEYDDIMEVYKFYWRRLKSGIFSNIGSLFSILVSIVGSRTPNQIRLDMDDFTNPLVGMFGHCSQELVNLFITGSAVSNVFDGVKILNDNGGGTVTGAGDTNESLSLKGIYKKSILGYLTEHEALQYCKVGLNYKYPLYPIWIIVNKNHYKCSFSFNFNECILTISQEFIQVMQKAFEKFDTENSGFIFDNQLEKFLNEINLKDCMFELKKFSENGIILWNDLKKCILNLVGIENEEDNQLRGSRTGDNSLISQYKLWTSVYIFDGQNHIGKKLIISTIFPLENYSKTKKLYDKFSSNHKQNDNDKRKSIEELDLISILQTRWGGETVIETKILNL</sequence>
<evidence type="ECO:0000256" key="3">
    <source>
        <dbReference type="ARBA" id="ARBA00011074"/>
    </source>
</evidence>
<dbReference type="InterPro" id="IPR039785">
    <property type="entry name" value="MINY3/4"/>
</dbReference>
<comment type="function">
    <text evidence="2">Hydrolase that can remove 'Lys-48'-linked conjugated ubiquitin from proteins.</text>
</comment>
<dbReference type="KEGG" id="cpv:cgd3_3680"/>
<proteinExistence type="inferred from homology"/>
<dbReference type="GO" id="GO:0006508">
    <property type="term" value="P:proteolysis"/>
    <property type="evidence" value="ECO:0007669"/>
    <property type="project" value="UniProtKB-KW"/>
</dbReference>
<dbReference type="SMART" id="SM01174">
    <property type="entry name" value="DUF4205"/>
    <property type="match status" value="1"/>
</dbReference>
<dbReference type="STRING" id="353152.Q5CU97"/>
<gene>
    <name evidence="8" type="ORF">cgd3_3680</name>
</gene>
<dbReference type="EMBL" id="AAEE01000004">
    <property type="protein sequence ID" value="EAK89249.1"/>
    <property type="molecule type" value="Genomic_DNA"/>
</dbReference>
<evidence type="ECO:0000256" key="5">
    <source>
        <dbReference type="ARBA" id="ARBA00022786"/>
    </source>
</evidence>
<dbReference type="InterPro" id="IPR003903">
    <property type="entry name" value="UIM_dom"/>
</dbReference>
<dbReference type="InterPro" id="IPR025257">
    <property type="entry name" value="MINDY-3/4_CD"/>
</dbReference>